<dbReference type="InterPro" id="IPR046265">
    <property type="entry name" value="DUF6298"/>
</dbReference>
<dbReference type="InterPro" id="IPR011050">
    <property type="entry name" value="Pectin_lyase_fold/virulence"/>
</dbReference>
<protein>
    <submittedName>
        <fullName evidence="3">DUF6298 domain-containing protein</fullName>
    </submittedName>
</protein>
<feature type="domain" description="DUF6298" evidence="2">
    <location>
        <begin position="488"/>
        <end position="972"/>
    </location>
</feature>
<proteinExistence type="predicted"/>
<organism evidence="3 4">
    <name type="scientific">Flavobacterium magnesitis</name>
    <dbReference type="NCBI Taxonomy" id="3138077"/>
    <lineage>
        <taxon>Bacteria</taxon>
        <taxon>Pseudomonadati</taxon>
        <taxon>Bacteroidota</taxon>
        <taxon>Flavobacteriia</taxon>
        <taxon>Flavobacteriales</taxon>
        <taxon>Flavobacteriaceae</taxon>
        <taxon>Flavobacterium</taxon>
    </lineage>
</organism>
<dbReference type="Pfam" id="PF19815">
    <property type="entry name" value="DUF6298"/>
    <property type="match status" value="1"/>
</dbReference>
<reference evidence="3 4" key="1">
    <citation type="submission" date="2024-04" db="EMBL/GenBank/DDBJ databases">
        <title>New Clade of Flavobacterium.</title>
        <authorList>
            <person name="Matos L."/>
            <person name="Proenca D.N."/>
            <person name="Fransisco R.M."/>
            <person name="Chung A.P."/>
            <person name="Maccario L."/>
            <person name="Sorensen S.J."/>
            <person name="Morais P.V."/>
        </authorList>
    </citation>
    <scope>NUCLEOTIDE SEQUENCE [LARGE SCALE GENOMIC DNA]</scope>
    <source>
        <strain evidence="3 4">FBOR7N2.3</strain>
    </source>
</reference>
<name>A0ABV4TJ89_9FLAO</name>
<dbReference type="RefSeq" id="WP_373391041.1">
    <property type="nucleotide sequence ID" value="NZ_JBCFQJ010000003.1"/>
</dbReference>
<keyword evidence="1" id="KW-0732">Signal</keyword>
<comment type="caution">
    <text evidence="3">The sequence shown here is derived from an EMBL/GenBank/DDBJ whole genome shotgun (WGS) entry which is preliminary data.</text>
</comment>
<dbReference type="Gene3D" id="2.160.20.10">
    <property type="entry name" value="Single-stranded right-handed beta-helix, Pectin lyase-like"/>
    <property type="match status" value="1"/>
</dbReference>
<evidence type="ECO:0000313" key="4">
    <source>
        <dbReference type="Proteomes" id="UP001574170"/>
    </source>
</evidence>
<accession>A0ABV4TJ89</accession>
<feature type="chain" id="PRO_5046515312" evidence="1">
    <location>
        <begin position="40"/>
        <end position="1058"/>
    </location>
</feature>
<keyword evidence="4" id="KW-1185">Reference proteome</keyword>
<feature type="signal peptide" evidence="1">
    <location>
        <begin position="1"/>
        <end position="39"/>
    </location>
</feature>
<dbReference type="Proteomes" id="UP001574170">
    <property type="component" value="Unassembled WGS sequence"/>
</dbReference>
<gene>
    <name evidence="3" type="ORF">AAGV33_05925</name>
</gene>
<dbReference type="EMBL" id="JBCFQK010000006">
    <property type="protein sequence ID" value="MFA9193938.1"/>
    <property type="molecule type" value="Genomic_DNA"/>
</dbReference>
<sequence>MKNKYPYLNTIHCCFSNKVNKCLQLKTLLLFFLVSTLNAQNNFPTITKDKAGKVIRTQDKLGNQIPDFSFAGYRAGEYAIPDVAVKAFVPHISGDATTTIQAAIDYVASLKPDAKGFRGTVVLDKGTFNVSGILQLKESGIVLRGSGAGNNGTVLLATGTDRGAIINISGIANQLLKDKFEIADAYTPLGSTTIALKSVKNIKKGDRVLVNTPITQQWIDSLGMKEFGGETGWIGWKKDDFVIRSDREITQLQGNKITIDAPLTNALNEKLSVSDVTVYTWSDRINTIGVENLTLKSDFDTTNPKDEQHRWYGVSIQNAEDAWVRQVNFEQFAGGAVSILKSAKRITVEDCLSLNPVSEIAAFRRNTFYTEGQQTLFQRCYSEFGYNDFVVGGYATAGPNVFLQCQSYLPYSFSGSIGSWATGMLFDVVLIDGNALSFKNLGQDGRGIGWNAANSVIWETSASKIDNFSPPTADNWVFGVWAQWAGNGHWNDVNSHINPRSLYYALLEQRLGKLPMQSQILDLGTEPSSSPTIEQAAALTVESYNKQTTLKEWIAQASTRNPIATNVSKAKVIRVKAETTVAESETEKVEIKNGLLIANKSLLTGELIDVPWWRGSLRDSDVSEARPHISRFAPGHNGLGYTDNLAETVRYLVDNNKASLDHNYGLWYEQRMADHERIRRMDADVWAPFYEQPFDRTGQGTAWDHLSKYDLTRFNTWYWDRLKTFADLAAQKSKILMNQQYFQHNILEAGAHWSSSPWRPANNINNTGLPEPPPYMGDKRIFIAEQFYDIRNENIKKLHQGFIEKSLENFKDNANVLQFTSAEYTGPLTFMQFWIDVISNYKKSHQNESKIALSATKDVQDAILNDAARAATVDVIDIRYWHYKEDGSLYAPEGGKNLAPRQHARQMKVGKETDAQVYRSVREYRDKYSSKAVIYSTPGANRFGWSVLMAGGSLAAIPKITIPGFYESLSTMKTVPDENYNSPIWTLKNNGEAYLFYLQKGNQVTVDLSNEKGIFEVYWINPENGNLITKETISGKQSHILKASGEKESKIVVYIKKK</sequence>
<dbReference type="InterPro" id="IPR012334">
    <property type="entry name" value="Pectin_lyas_fold"/>
</dbReference>
<dbReference type="SUPFAM" id="SSF51126">
    <property type="entry name" value="Pectin lyase-like"/>
    <property type="match status" value="1"/>
</dbReference>
<evidence type="ECO:0000259" key="2">
    <source>
        <dbReference type="Pfam" id="PF19815"/>
    </source>
</evidence>
<evidence type="ECO:0000313" key="3">
    <source>
        <dbReference type="EMBL" id="MFA9193938.1"/>
    </source>
</evidence>
<evidence type="ECO:0000256" key="1">
    <source>
        <dbReference type="SAM" id="SignalP"/>
    </source>
</evidence>